<dbReference type="EMBL" id="AGYT01000014">
    <property type="protein sequence ID" value="ENZ00466.1"/>
    <property type="molecule type" value="Genomic_DNA"/>
</dbReference>
<dbReference type="Pfam" id="PF02687">
    <property type="entry name" value="FtsX"/>
    <property type="match status" value="1"/>
</dbReference>
<comment type="caution">
    <text evidence="8">The sequence shown here is derived from an EMBL/GenBank/DDBJ whole genome shotgun (WGS) entry which is preliminary data.</text>
</comment>
<keyword evidence="2" id="KW-1003">Cell membrane</keyword>
<feature type="transmembrane region" description="Helical" evidence="6">
    <location>
        <begin position="145"/>
        <end position="164"/>
    </location>
</feature>
<keyword evidence="5 6" id="KW-0472">Membrane</keyword>
<evidence type="ECO:0000256" key="1">
    <source>
        <dbReference type="ARBA" id="ARBA00004651"/>
    </source>
</evidence>
<keyword evidence="4 6" id="KW-1133">Transmembrane helix</keyword>
<dbReference type="RefSeq" id="WP_002599093.1">
    <property type="nucleotide sequence ID" value="NZ_KB850956.1"/>
</dbReference>
<feature type="transmembrane region" description="Helical" evidence="6">
    <location>
        <begin position="108"/>
        <end position="133"/>
    </location>
</feature>
<accession>N9WBS5</accession>
<evidence type="ECO:0000256" key="2">
    <source>
        <dbReference type="ARBA" id="ARBA00022475"/>
    </source>
</evidence>
<reference evidence="8 9" key="1">
    <citation type="submission" date="2013-01" db="EMBL/GenBank/DDBJ databases">
        <title>The Genome Sequence of Clostridium colicanis 209318.</title>
        <authorList>
            <consortium name="The Broad Institute Genome Sequencing Platform"/>
            <person name="Earl A."/>
            <person name="Ward D."/>
            <person name="Feldgarden M."/>
            <person name="Gevers D."/>
            <person name="Courvalin P."/>
            <person name="Lambert T."/>
            <person name="Walker B."/>
            <person name="Young S.K."/>
            <person name="Zeng Q."/>
            <person name="Gargeya S."/>
            <person name="Fitzgerald M."/>
            <person name="Haas B."/>
            <person name="Abouelleil A."/>
            <person name="Alvarado L."/>
            <person name="Arachchi H.M."/>
            <person name="Berlin A.M."/>
            <person name="Chapman S.B."/>
            <person name="Dewar J."/>
            <person name="Goldberg J."/>
            <person name="Griggs A."/>
            <person name="Gujja S."/>
            <person name="Hansen M."/>
            <person name="Howarth C."/>
            <person name="Imamovic A."/>
            <person name="Larimer J."/>
            <person name="McCowan C."/>
            <person name="Murphy C."/>
            <person name="Neiman D."/>
            <person name="Pearson M."/>
            <person name="Priest M."/>
            <person name="Roberts A."/>
            <person name="Saif S."/>
            <person name="Shea T."/>
            <person name="Sisk P."/>
            <person name="Sykes S."/>
            <person name="Wortman J."/>
            <person name="Nusbaum C."/>
            <person name="Birren B."/>
        </authorList>
    </citation>
    <scope>NUCLEOTIDE SEQUENCE [LARGE SCALE GENOMIC DNA]</scope>
    <source>
        <strain evidence="8 9">209318</strain>
    </source>
</reference>
<feature type="domain" description="ABC3 transporter permease C-terminal" evidence="7">
    <location>
        <begin position="59"/>
        <end position="163"/>
    </location>
</feature>
<dbReference type="HOGENOM" id="CLU_646727_0_0_9"/>
<sequence>MNNSIKLTLTLLKRSGKETSLFITILTLVSALILNFTNLTLIANEISTNSIETMLTSTLLIIILSVSFFVLYHANNYLIRIKSNELAIQVLSGASPYKLGFLLTIQTAILNCIGYCLGTILGIFISPILNIFIFGYFKFSISLNSLIYCFLFACLQTIILGLINQGFGYRNDIKALLGINEKKQFVSKRYEKTLKLKHYMCFVLMFSIFIIFFIPPDILKDLKELSSYIFMIPILGSLLFYNTFLPLYIDKIKKRKYLNHKTNIIVLSNFKTSLEKNKIVFLALLSISTSFPIIPILLEGSSLIFKFITLSFLVCILLVTFMIIFYGLSFLIDEIKALKTLIVLGYSKKDLLKIIKDKIFLLYGTLLVLPLFITSVYIAFLVLNLGFNLGLSLIFLGSYIGLFLISTSIIYVYGISLLNQNS</sequence>
<keyword evidence="3 6" id="KW-0812">Transmembrane</keyword>
<feature type="transmembrane region" description="Helical" evidence="6">
    <location>
        <begin position="304"/>
        <end position="332"/>
    </location>
</feature>
<feature type="transmembrane region" description="Helical" evidence="6">
    <location>
        <begin position="359"/>
        <end position="383"/>
    </location>
</feature>
<feature type="transmembrane region" description="Helical" evidence="6">
    <location>
        <begin position="54"/>
        <end position="74"/>
    </location>
</feature>
<dbReference type="Proteomes" id="UP000013097">
    <property type="component" value="Unassembled WGS sequence"/>
</dbReference>
<evidence type="ECO:0000313" key="8">
    <source>
        <dbReference type="EMBL" id="ENZ00466.1"/>
    </source>
</evidence>
<feature type="transmembrane region" description="Helical" evidence="6">
    <location>
        <begin position="279"/>
        <end position="298"/>
    </location>
</feature>
<evidence type="ECO:0000259" key="7">
    <source>
        <dbReference type="Pfam" id="PF02687"/>
    </source>
</evidence>
<name>N9WBS5_9CLOT</name>
<evidence type="ECO:0000256" key="4">
    <source>
        <dbReference type="ARBA" id="ARBA00022989"/>
    </source>
</evidence>
<dbReference type="AlphaFoldDB" id="N9WBS5"/>
<organism evidence="8 9">
    <name type="scientific">Clostridium thermobutyricum</name>
    <dbReference type="NCBI Taxonomy" id="29372"/>
    <lineage>
        <taxon>Bacteria</taxon>
        <taxon>Bacillati</taxon>
        <taxon>Bacillota</taxon>
        <taxon>Clostridia</taxon>
        <taxon>Eubacteriales</taxon>
        <taxon>Clostridiaceae</taxon>
        <taxon>Clostridium</taxon>
    </lineage>
</organism>
<feature type="transmembrane region" description="Helical" evidence="6">
    <location>
        <begin position="198"/>
        <end position="216"/>
    </location>
</feature>
<feature type="transmembrane region" description="Helical" evidence="6">
    <location>
        <begin position="389"/>
        <end position="413"/>
    </location>
</feature>
<dbReference type="PATRIC" id="fig|999411.4.peg.2574"/>
<evidence type="ECO:0000256" key="6">
    <source>
        <dbReference type="SAM" id="Phobius"/>
    </source>
</evidence>
<dbReference type="InterPro" id="IPR003838">
    <property type="entry name" value="ABC3_permease_C"/>
</dbReference>
<feature type="transmembrane region" description="Helical" evidence="6">
    <location>
        <begin position="228"/>
        <end position="249"/>
    </location>
</feature>
<keyword evidence="9" id="KW-1185">Reference proteome</keyword>
<dbReference type="eggNOG" id="COG0577">
    <property type="taxonomic scope" value="Bacteria"/>
</dbReference>
<evidence type="ECO:0000313" key="9">
    <source>
        <dbReference type="Proteomes" id="UP000013097"/>
    </source>
</evidence>
<evidence type="ECO:0000256" key="5">
    <source>
        <dbReference type="ARBA" id="ARBA00023136"/>
    </source>
</evidence>
<gene>
    <name evidence="8" type="ORF">HMPREF1092_02633</name>
</gene>
<evidence type="ECO:0000256" key="3">
    <source>
        <dbReference type="ARBA" id="ARBA00022692"/>
    </source>
</evidence>
<comment type="subcellular location">
    <subcellularLocation>
        <location evidence="1">Cell membrane</location>
        <topology evidence="1">Multi-pass membrane protein</topology>
    </subcellularLocation>
</comment>
<proteinExistence type="predicted"/>
<protein>
    <recommendedName>
        <fullName evidence="7">ABC3 transporter permease C-terminal domain-containing protein</fullName>
    </recommendedName>
</protein>
<feature type="transmembrane region" description="Helical" evidence="6">
    <location>
        <begin position="21"/>
        <end position="42"/>
    </location>
</feature>